<name>A0A1J5S043_9ZZZZ</name>
<dbReference type="InterPro" id="IPR010131">
    <property type="entry name" value="MdtP/NodT-like"/>
</dbReference>
<comment type="caution">
    <text evidence="2">The sequence shown here is derived from an EMBL/GenBank/DDBJ whole genome shotgun (WGS) entry which is preliminary data.</text>
</comment>
<dbReference type="Pfam" id="PF02321">
    <property type="entry name" value="OEP"/>
    <property type="match status" value="2"/>
</dbReference>
<keyword evidence="1" id="KW-0175">Coiled coil</keyword>
<dbReference type="Gene3D" id="2.20.200.10">
    <property type="entry name" value="Outer membrane efflux proteins (OEP)"/>
    <property type="match status" value="1"/>
</dbReference>
<proteinExistence type="predicted"/>
<dbReference type="InterPro" id="IPR003423">
    <property type="entry name" value="OMP_efflux"/>
</dbReference>
<protein>
    <submittedName>
        <fullName evidence="2">Toluene efflux pump outer membrane protein TtgI</fullName>
    </submittedName>
</protein>
<sequence>MKSIFTFLGATVLAATSAAGAVGPDYQRPAIQAPIAWKNASPDSGALPRRGWWKLFHDARLDELEARALGANQDLHAAAARVEEARAAAGATRGEYFPSVAFSPSVNRSRTSQTTDNVFPVAETTTVQGTLDAAWELDLFGRIRRENESARDEAAASAADFESLRLALTAEVASGYFTLRGLDRELDYARKGVVLRRQFLKLIHVRRANGAATEFDVARAEGELASAEAEVSDLARRRAQEKNALAVLLGAAAPDFAVADDASPLPAPPAVPAGLPSALLERRPDVAAAEYALAAANARIGVAKAAFFPAISLTGSFGAASGDVNRLFDGGSRLWSIGPTLYLPLFQGGRIRANLARSRAAYDENVARYRQRLLVAFREVQDSLTASRLLADQAGAEQRAVTSATRAEQLAQTQFDAGYVSTFEVIDAQRTLLATERVATQVEARRLINSVGLIKALGGGWSRSTLVASTH</sequence>
<evidence type="ECO:0000313" key="2">
    <source>
        <dbReference type="EMBL" id="OIR01490.1"/>
    </source>
</evidence>
<dbReference type="GO" id="GO:0015562">
    <property type="term" value="F:efflux transmembrane transporter activity"/>
    <property type="evidence" value="ECO:0007669"/>
    <property type="project" value="InterPro"/>
</dbReference>
<dbReference type="SUPFAM" id="SSF56954">
    <property type="entry name" value="Outer membrane efflux proteins (OEP)"/>
    <property type="match status" value="1"/>
</dbReference>
<feature type="coiled-coil region" evidence="1">
    <location>
        <begin position="217"/>
        <end position="244"/>
    </location>
</feature>
<accession>A0A1J5S043</accession>
<dbReference type="NCBIfam" id="TIGR01845">
    <property type="entry name" value="outer_NodT"/>
    <property type="match status" value="1"/>
</dbReference>
<dbReference type="AlphaFoldDB" id="A0A1J5S043"/>
<organism evidence="2">
    <name type="scientific">mine drainage metagenome</name>
    <dbReference type="NCBI Taxonomy" id="410659"/>
    <lineage>
        <taxon>unclassified sequences</taxon>
        <taxon>metagenomes</taxon>
        <taxon>ecological metagenomes</taxon>
    </lineage>
</organism>
<evidence type="ECO:0000256" key="1">
    <source>
        <dbReference type="SAM" id="Coils"/>
    </source>
</evidence>
<dbReference type="PANTHER" id="PTHR30203:SF33">
    <property type="entry name" value="BLR4455 PROTEIN"/>
    <property type="match status" value="1"/>
</dbReference>
<dbReference type="PANTHER" id="PTHR30203">
    <property type="entry name" value="OUTER MEMBRANE CATION EFFLUX PROTEIN"/>
    <property type="match status" value="1"/>
</dbReference>
<gene>
    <name evidence="2" type="primary">ttgI_4</name>
    <name evidence="2" type="ORF">GALL_163910</name>
</gene>
<dbReference type="GO" id="GO:0016020">
    <property type="term" value="C:membrane"/>
    <property type="evidence" value="ECO:0007669"/>
    <property type="project" value="InterPro"/>
</dbReference>
<dbReference type="EMBL" id="MLJW01000083">
    <property type="protein sequence ID" value="OIR01490.1"/>
    <property type="molecule type" value="Genomic_DNA"/>
</dbReference>
<reference evidence="2" key="1">
    <citation type="submission" date="2016-10" db="EMBL/GenBank/DDBJ databases">
        <title>Sequence of Gallionella enrichment culture.</title>
        <authorList>
            <person name="Poehlein A."/>
            <person name="Muehling M."/>
            <person name="Daniel R."/>
        </authorList>
    </citation>
    <scope>NUCLEOTIDE SEQUENCE</scope>
</reference>
<dbReference type="Gene3D" id="1.20.1600.10">
    <property type="entry name" value="Outer membrane efflux proteins (OEP)"/>
    <property type="match status" value="1"/>
</dbReference>